<proteinExistence type="predicted"/>
<gene>
    <name evidence="1" type="ORF">TSPGSL018_11899</name>
</gene>
<organism evidence="1">
    <name type="scientific">Tetraselmis sp. GSL018</name>
    <dbReference type="NCBI Taxonomy" id="582737"/>
    <lineage>
        <taxon>Eukaryota</taxon>
        <taxon>Viridiplantae</taxon>
        <taxon>Chlorophyta</taxon>
        <taxon>core chlorophytes</taxon>
        <taxon>Chlorodendrophyceae</taxon>
        <taxon>Chlorodendrales</taxon>
        <taxon>Chlorodendraceae</taxon>
        <taxon>Tetraselmis</taxon>
    </lineage>
</organism>
<feature type="non-terminal residue" evidence="1">
    <location>
        <position position="1"/>
    </location>
</feature>
<reference evidence="1" key="1">
    <citation type="submission" date="2014-05" db="EMBL/GenBank/DDBJ databases">
        <title>The transcriptome of the halophilic microalga Tetraselmis sp. GSL018 isolated from the Great Salt Lake, Utah.</title>
        <authorList>
            <person name="Jinkerson R.E."/>
            <person name="D'Adamo S."/>
            <person name="Posewitz M.C."/>
        </authorList>
    </citation>
    <scope>NUCLEOTIDE SEQUENCE</scope>
    <source>
        <strain evidence="1">GSL018</strain>
    </source>
</reference>
<protein>
    <submittedName>
        <fullName evidence="1">Uncharacterized protein</fullName>
    </submittedName>
</protein>
<accession>A0A061S3M2</accession>
<dbReference type="EMBL" id="GBEZ01005565">
    <property type="protein sequence ID" value="JAC79757.1"/>
    <property type="molecule type" value="Transcribed_RNA"/>
</dbReference>
<name>A0A061S3M2_9CHLO</name>
<sequence length="346" mass="38931">NTAHRNETEKIYDKFKRRNLRVLRIVISCRNICSRCFVFIKATLLQNLLFKLMMSASSKTRISSASELKAQVHDVISKIVENLHEENLQESLQEYMANLRKSVESIGPGLTNSELRAFQDEWRKLAQHPQIISLASSTNDSFKTVFEYLTKQIENIRNDGAEKFENWECCVSSAGAEPQDKGMSEEDSAKQFSFEEFQKASPDEYEDPGCKARISEQNRTTDKYLKAARDSAGEAARQIGRGADKTVSYLQEKYNDFHDTVVTSDLYAKVWDAGSSAVNSTCRQGEKAAAAIQKSKIYDDLSQHSNKNLGAAVEKTSQTLQPFLDVAQNVTRAGVAHAAPVRRRSH</sequence>
<dbReference type="AlphaFoldDB" id="A0A061S3M2"/>
<evidence type="ECO:0000313" key="1">
    <source>
        <dbReference type="EMBL" id="JAC79757.1"/>
    </source>
</evidence>